<keyword evidence="6" id="KW-0408">Iron</keyword>
<evidence type="ECO:0000313" key="10">
    <source>
        <dbReference type="EMBL" id="CAI8017753.1"/>
    </source>
</evidence>
<dbReference type="GO" id="GO:0005658">
    <property type="term" value="C:alpha DNA polymerase:primase complex"/>
    <property type="evidence" value="ECO:0007669"/>
    <property type="project" value="TreeGrafter"/>
</dbReference>
<reference evidence="10" key="1">
    <citation type="submission" date="2023-03" db="EMBL/GenBank/DDBJ databases">
        <authorList>
            <person name="Steffen K."/>
            <person name="Cardenas P."/>
        </authorList>
    </citation>
    <scope>NUCLEOTIDE SEQUENCE</scope>
</reference>
<evidence type="ECO:0000256" key="3">
    <source>
        <dbReference type="ARBA" id="ARBA00022515"/>
    </source>
</evidence>
<evidence type="ECO:0000256" key="4">
    <source>
        <dbReference type="ARBA" id="ARBA00022705"/>
    </source>
</evidence>
<keyword evidence="4" id="KW-0235">DNA replication</keyword>
<keyword evidence="5" id="KW-0479">Metal-binding</keyword>
<comment type="caution">
    <text evidence="10">The sequence shown here is derived from an EMBL/GenBank/DDBJ whole genome shotgun (WGS) entry which is preliminary data.</text>
</comment>
<organism evidence="10 11">
    <name type="scientific">Geodia barretti</name>
    <name type="common">Barrett's horny sponge</name>
    <dbReference type="NCBI Taxonomy" id="519541"/>
    <lineage>
        <taxon>Eukaryota</taxon>
        <taxon>Metazoa</taxon>
        <taxon>Porifera</taxon>
        <taxon>Demospongiae</taxon>
        <taxon>Heteroscleromorpha</taxon>
        <taxon>Tetractinellida</taxon>
        <taxon>Astrophorina</taxon>
        <taxon>Geodiidae</taxon>
        <taxon>Geodia</taxon>
    </lineage>
</organism>
<dbReference type="Proteomes" id="UP001174909">
    <property type="component" value="Unassembled WGS sequence"/>
</dbReference>
<dbReference type="GO" id="GO:0006270">
    <property type="term" value="P:DNA replication initiation"/>
    <property type="evidence" value="ECO:0007669"/>
    <property type="project" value="TreeGrafter"/>
</dbReference>
<dbReference type="AlphaFoldDB" id="A0AA35WDV2"/>
<accession>A0AA35WDV2</accession>
<dbReference type="PANTHER" id="PTHR10537">
    <property type="entry name" value="DNA PRIMASE LARGE SUBUNIT"/>
    <property type="match status" value="1"/>
</dbReference>
<evidence type="ECO:0000313" key="11">
    <source>
        <dbReference type="Proteomes" id="UP001174909"/>
    </source>
</evidence>
<proteinExistence type="predicted"/>
<evidence type="ECO:0000256" key="1">
    <source>
        <dbReference type="ARBA" id="ARBA00001966"/>
    </source>
</evidence>
<keyword evidence="11" id="KW-1185">Reference proteome</keyword>
<dbReference type="GO" id="GO:0051539">
    <property type="term" value="F:4 iron, 4 sulfur cluster binding"/>
    <property type="evidence" value="ECO:0007669"/>
    <property type="project" value="UniProtKB-KW"/>
</dbReference>
<keyword evidence="3" id="KW-0639">Primosome</keyword>
<dbReference type="InterPro" id="IPR058560">
    <property type="entry name" value="DNA_primase_C"/>
</dbReference>
<sequence length="217" mass="24809">MRNLHETLRSEHHLKHFGRLQYGLFLKSIGLSLDGALAFWRAEFTKKMDPDKFDKQYAYHVRHSYGKEGKRANYTPYSCMKIIMSNTPTQGDHHGCPFRHWDRSHMTTMLQSHGLSSKDGQSVLEFVESSHYQLACQKYFEITHKLQSAPFSLEHPSQYFAESRRVRGGLDSMPKTEPGGMESGQGDASGVECEDESVAMDVTAEISVKDMEDFESF</sequence>
<keyword evidence="7" id="KW-0411">Iron-sulfur</keyword>
<feature type="domain" description="DNA primase large subunit C-terminal" evidence="9">
    <location>
        <begin position="1"/>
        <end position="160"/>
    </location>
</feature>
<evidence type="ECO:0000256" key="5">
    <source>
        <dbReference type="ARBA" id="ARBA00022723"/>
    </source>
</evidence>
<protein>
    <submittedName>
        <fullName evidence="10">DNA primase large subunit</fullName>
    </submittedName>
</protein>
<dbReference type="GO" id="GO:0046872">
    <property type="term" value="F:metal ion binding"/>
    <property type="evidence" value="ECO:0007669"/>
    <property type="project" value="UniProtKB-KW"/>
</dbReference>
<dbReference type="GO" id="GO:0006269">
    <property type="term" value="P:DNA replication, synthesis of primer"/>
    <property type="evidence" value="ECO:0007669"/>
    <property type="project" value="UniProtKB-KW"/>
</dbReference>
<dbReference type="InterPro" id="IPR007238">
    <property type="entry name" value="DNA_primase_lsu_euk/arc"/>
</dbReference>
<name>A0AA35WDV2_GEOBA</name>
<gene>
    <name evidence="10" type="ORF">GBAR_LOCUS10728</name>
</gene>
<evidence type="ECO:0000256" key="8">
    <source>
        <dbReference type="SAM" id="MobiDB-lite"/>
    </source>
</evidence>
<evidence type="ECO:0000256" key="2">
    <source>
        <dbReference type="ARBA" id="ARBA00022485"/>
    </source>
</evidence>
<keyword evidence="2" id="KW-0004">4Fe-4S</keyword>
<evidence type="ECO:0000256" key="7">
    <source>
        <dbReference type="ARBA" id="ARBA00023014"/>
    </source>
</evidence>
<dbReference type="PANTHER" id="PTHR10537:SF3">
    <property type="entry name" value="DNA PRIMASE LARGE SUBUNIT"/>
    <property type="match status" value="1"/>
</dbReference>
<comment type="cofactor">
    <cofactor evidence="1">
        <name>[4Fe-4S] cluster</name>
        <dbReference type="ChEBI" id="CHEBI:49883"/>
    </cofactor>
</comment>
<evidence type="ECO:0000259" key="9">
    <source>
        <dbReference type="Pfam" id="PF04104"/>
    </source>
</evidence>
<feature type="region of interest" description="Disordered" evidence="8">
    <location>
        <begin position="169"/>
        <end position="191"/>
    </location>
</feature>
<evidence type="ECO:0000256" key="6">
    <source>
        <dbReference type="ARBA" id="ARBA00023004"/>
    </source>
</evidence>
<dbReference type="EMBL" id="CASHTH010001654">
    <property type="protein sequence ID" value="CAI8017753.1"/>
    <property type="molecule type" value="Genomic_DNA"/>
</dbReference>
<dbReference type="Pfam" id="PF04104">
    <property type="entry name" value="DNA_primase_lrg"/>
    <property type="match status" value="1"/>
</dbReference>